<evidence type="ECO:0000259" key="7">
    <source>
        <dbReference type="Pfam" id="PF02085"/>
    </source>
</evidence>
<organism evidence="9 10">
    <name type="scientific">Syntrophobacter fumaroxidans (strain DSM 10017 / MPOB)</name>
    <dbReference type="NCBI Taxonomy" id="335543"/>
    <lineage>
        <taxon>Bacteria</taxon>
        <taxon>Pseudomonadati</taxon>
        <taxon>Thermodesulfobacteriota</taxon>
        <taxon>Syntrophobacteria</taxon>
        <taxon>Syntrophobacterales</taxon>
        <taxon>Syntrophobacteraceae</taxon>
        <taxon>Syntrophobacter</taxon>
    </lineage>
</organism>
<dbReference type="InterPro" id="IPR020942">
    <property type="entry name" value="Cyt_c_III_dom"/>
</dbReference>
<dbReference type="InParanoid" id="A0LFV8"/>
<dbReference type="GO" id="GO:0020037">
    <property type="term" value="F:heme binding"/>
    <property type="evidence" value="ECO:0007669"/>
    <property type="project" value="InterPro"/>
</dbReference>
<feature type="transmembrane region" description="Helical" evidence="6">
    <location>
        <begin position="12"/>
        <end position="33"/>
    </location>
</feature>
<sequence length="184" mass="20845">MKEENKSASGKVVGGVVFAVGFIGALVFGWVIGPDLLYSQKAQPINFSHVAHQDTTCEDCHAFRPDGTYVGIPKIDKCKECHESQMGQEKSEQILVDEYIQKEREVPWLVYAWQPDNVFFSHAPHQAKGVKCESCHRPVKEEKVVPYFYENRLTGYSKSTMKMVDCEKCHAEQNGSNNCEICHK</sequence>
<dbReference type="HOGENOM" id="CLU_077373_1_0_7"/>
<evidence type="ECO:0000259" key="8">
    <source>
        <dbReference type="Pfam" id="PF14522"/>
    </source>
</evidence>
<evidence type="ECO:0000313" key="10">
    <source>
        <dbReference type="Proteomes" id="UP000001784"/>
    </source>
</evidence>
<dbReference type="KEGG" id="sfu:Sfum_0611"/>
<dbReference type="SUPFAM" id="SSF48695">
    <property type="entry name" value="Multiheme cytochromes"/>
    <property type="match status" value="1"/>
</dbReference>
<dbReference type="Pfam" id="PF02085">
    <property type="entry name" value="Cytochrom_CIII"/>
    <property type="match status" value="1"/>
</dbReference>
<keyword evidence="2" id="KW-0349">Heme</keyword>
<keyword evidence="6" id="KW-0812">Transmembrane</keyword>
<dbReference type="RefSeq" id="WP_011697483.1">
    <property type="nucleotide sequence ID" value="NC_008554.1"/>
</dbReference>
<keyword evidence="6" id="KW-1133">Transmembrane helix</keyword>
<dbReference type="OrthoDB" id="9814800at2"/>
<keyword evidence="1" id="KW-0813">Transport</keyword>
<protein>
    <submittedName>
        <fullName evidence="9">Uncharacterized protein</fullName>
    </submittedName>
</protein>
<dbReference type="InterPro" id="IPR029467">
    <property type="entry name" value="Cyt_c7-like"/>
</dbReference>
<evidence type="ECO:0000313" key="9">
    <source>
        <dbReference type="EMBL" id="ABK16310.1"/>
    </source>
</evidence>
<proteinExistence type="predicted"/>
<evidence type="ECO:0000256" key="3">
    <source>
        <dbReference type="ARBA" id="ARBA00022723"/>
    </source>
</evidence>
<evidence type="ECO:0000256" key="2">
    <source>
        <dbReference type="ARBA" id="ARBA00022617"/>
    </source>
</evidence>
<evidence type="ECO:0000256" key="5">
    <source>
        <dbReference type="ARBA" id="ARBA00023004"/>
    </source>
</evidence>
<evidence type="ECO:0000256" key="4">
    <source>
        <dbReference type="ARBA" id="ARBA00022982"/>
    </source>
</evidence>
<keyword evidence="4" id="KW-0249">Electron transport</keyword>
<dbReference type="InterPro" id="IPR036280">
    <property type="entry name" value="Multihaem_cyt_sf"/>
</dbReference>
<dbReference type="Gene3D" id="3.90.10.10">
    <property type="entry name" value="Cytochrome C3"/>
    <property type="match status" value="2"/>
</dbReference>
<dbReference type="Proteomes" id="UP000001784">
    <property type="component" value="Chromosome"/>
</dbReference>
<feature type="domain" description="Class III cytochrome C" evidence="7">
    <location>
        <begin position="40"/>
        <end position="94"/>
    </location>
</feature>
<evidence type="ECO:0000256" key="6">
    <source>
        <dbReference type="SAM" id="Phobius"/>
    </source>
</evidence>
<dbReference type="NCBIfam" id="NF041781">
    <property type="entry name" value="mnquin_red_QrcA"/>
    <property type="match status" value="1"/>
</dbReference>
<dbReference type="CDD" id="cd08168">
    <property type="entry name" value="Cytochrom_C3"/>
    <property type="match status" value="1"/>
</dbReference>
<reference evidence="9 10" key="1">
    <citation type="submission" date="2006-10" db="EMBL/GenBank/DDBJ databases">
        <title>Complete sequence of Syntrophobacter fumaroxidans MPOB.</title>
        <authorList>
            <consortium name="US DOE Joint Genome Institute"/>
            <person name="Copeland A."/>
            <person name="Lucas S."/>
            <person name="Lapidus A."/>
            <person name="Barry K."/>
            <person name="Detter J.C."/>
            <person name="Glavina del Rio T."/>
            <person name="Hammon N."/>
            <person name="Israni S."/>
            <person name="Pitluck S."/>
            <person name="Goltsman E.G."/>
            <person name="Martinez M."/>
            <person name="Schmutz J."/>
            <person name="Larimer F."/>
            <person name="Land M."/>
            <person name="Hauser L."/>
            <person name="Kyrpides N."/>
            <person name="Kim E."/>
            <person name="Boone D.R."/>
            <person name="Brockman F."/>
            <person name="Culley D."/>
            <person name="Ferry J."/>
            <person name="Gunsalus R."/>
            <person name="McInerney M.J."/>
            <person name="Morrison M."/>
            <person name="Plugge C."/>
            <person name="Rohlin L."/>
            <person name="Scholten J."/>
            <person name="Sieber J."/>
            <person name="Stams A.J.M."/>
            <person name="Worm P."/>
            <person name="Henstra A.M."/>
            <person name="Richardson P."/>
        </authorList>
    </citation>
    <scope>NUCLEOTIDE SEQUENCE [LARGE SCALE GENOMIC DNA]</scope>
    <source>
        <strain evidence="10">DSM 10017 / MPOB</strain>
    </source>
</reference>
<dbReference type="InterPro" id="IPR053547">
    <property type="entry name" value="Multiheme_cyt_c_menaq_reduct"/>
</dbReference>
<keyword evidence="10" id="KW-1185">Reference proteome</keyword>
<evidence type="ECO:0000256" key="1">
    <source>
        <dbReference type="ARBA" id="ARBA00022448"/>
    </source>
</evidence>
<dbReference type="GO" id="GO:0009055">
    <property type="term" value="F:electron transfer activity"/>
    <property type="evidence" value="ECO:0007669"/>
    <property type="project" value="InterPro"/>
</dbReference>
<dbReference type="STRING" id="335543.Sfum_0611"/>
<dbReference type="eggNOG" id="COG3303">
    <property type="taxonomic scope" value="Bacteria"/>
</dbReference>
<dbReference type="Pfam" id="PF14522">
    <property type="entry name" value="Cytochrome_C7"/>
    <property type="match status" value="1"/>
</dbReference>
<gene>
    <name evidence="9" type="ordered locus">Sfum_0611</name>
</gene>
<feature type="domain" description="Cytochrome c7-like" evidence="8">
    <location>
        <begin position="119"/>
        <end position="184"/>
    </location>
</feature>
<keyword evidence="5" id="KW-0408">Iron</keyword>
<dbReference type="GO" id="GO:0046872">
    <property type="term" value="F:metal ion binding"/>
    <property type="evidence" value="ECO:0007669"/>
    <property type="project" value="UniProtKB-KW"/>
</dbReference>
<dbReference type="AlphaFoldDB" id="A0LFV8"/>
<accession>A0LFV8</accession>
<dbReference type="EMBL" id="CP000478">
    <property type="protein sequence ID" value="ABK16310.1"/>
    <property type="molecule type" value="Genomic_DNA"/>
</dbReference>
<keyword evidence="3" id="KW-0479">Metal-binding</keyword>
<keyword evidence="6" id="KW-0472">Membrane</keyword>
<name>A0LFV8_SYNFM</name>